<name>A0A0V0H7J6_SOLCH</name>
<organism evidence="1">
    <name type="scientific">Solanum chacoense</name>
    <name type="common">Chaco potato</name>
    <dbReference type="NCBI Taxonomy" id="4108"/>
    <lineage>
        <taxon>Eukaryota</taxon>
        <taxon>Viridiplantae</taxon>
        <taxon>Streptophyta</taxon>
        <taxon>Embryophyta</taxon>
        <taxon>Tracheophyta</taxon>
        <taxon>Spermatophyta</taxon>
        <taxon>Magnoliopsida</taxon>
        <taxon>eudicotyledons</taxon>
        <taxon>Gunneridae</taxon>
        <taxon>Pentapetalae</taxon>
        <taxon>asterids</taxon>
        <taxon>lamiids</taxon>
        <taxon>Solanales</taxon>
        <taxon>Solanaceae</taxon>
        <taxon>Solanoideae</taxon>
        <taxon>Solaneae</taxon>
        <taxon>Solanum</taxon>
    </lineage>
</organism>
<accession>A0A0V0H7J6</accession>
<reference evidence="1" key="1">
    <citation type="submission" date="2015-12" db="EMBL/GenBank/DDBJ databases">
        <title>Gene expression during late stages of embryo sac development: a critical building block for successful pollen-pistil interactions.</title>
        <authorList>
            <person name="Liu Y."/>
            <person name="Joly V."/>
            <person name="Sabar M."/>
            <person name="Matton D.P."/>
        </authorList>
    </citation>
    <scope>NUCLEOTIDE SEQUENCE</scope>
</reference>
<dbReference type="EMBL" id="GEDG01023921">
    <property type="protein sequence ID" value="JAP16369.1"/>
    <property type="molecule type" value="Transcribed_RNA"/>
</dbReference>
<proteinExistence type="predicted"/>
<sequence length="69" mass="7656">QGSPCSTKYHSLNFRASIFSFRLYQSPPTKPHPFALLVDTISTRALVYLSSSLSSTSNWTLGEKASFAR</sequence>
<evidence type="ECO:0000313" key="1">
    <source>
        <dbReference type="EMBL" id="JAP16369.1"/>
    </source>
</evidence>
<protein>
    <submittedName>
        <fullName evidence="1">Putative ovule protein</fullName>
    </submittedName>
</protein>
<feature type="non-terminal residue" evidence="1">
    <location>
        <position position="1"/>
    </location>
</feature>
<dbReference type="AlphaFoldDB" id="A0A0V0H7J6"/>